<dbReference type="Bgee" id="ENSMODG00000010239">
    <property type="expression patterns" value="Expressed in spermatocyte and 7 other cell types or tissues"/>
</dbReference>
<evidence type="ECO:0000256" key="1">
    <source>
        <dbReference type="ARBA" id="ARBA00009024"/>
    </source>
</evidence>
<sequence>MNCFGSHFFYYTTDASLTAITPPMLSLLRSKDQSLCISDPRSHIPTQPVMTQPSWGACDRTTITTIVQAPGDWSTSLFNVCSDKKICFCGLFCTICLECNIARHYGECLCWPLLPNSTLALRVGTRERHKIQGTLCEDWLVVCCCWPFSVCQMARELKMKSTQTYEVCTSPSSQVFGAPGTTEFIV</sequence>
<organism evidence="2 3">
    <name type="scientific">Monodelphis domestica</name>
    <name type="common">Gray short-tailed opossum</name>
    <dbReference type="NCBI Taxonomy" id="13616"/>
    <lineage>
        <taxon>Eukaryota</taxon>
        <taxon>Metazoa</taxon>
        <taxon>Chordata</taxon>
        <taxon>Craniata</taxon>
        <taxon>Vertebrata</taxon>
        <taxon>Euteleostomi</taxon>
        <taxon>Mammalia</taxon>
        <taxon>Metatheria</taxon>
        <taxon>Didelphimorphia</taxon>
        <taxon>Didelphidae</taxon>
        <taxon>Monodelphis</taxon>
    </lineage>
</organism>
<dbReference type="Ensembl" id="ENSMODT00000013055.4">
    <property type="protein sequence ID" value="ENSMODP00000012820.4"/>
    <property type="gene ID" value="ENSMODG00000010239.4"/>
</dbReference>
<evidence type="ECO:0000313" key="3">
    <source>
        <dbReference type="Proteomes" id="UP000002280"/>
    </source>
</evidence>
<name>F6WLD0_MONDO</name>
<reference evidence="2" key="3">
    <citation type="submission" date="2025-09" db="UniProtKB">
        <authorList>
            <consortium name="Ensembl"/>
        </authorList>
    </citation>
    <scope>IDENTIFICATION</scope>
</reference>
<evidence type="ECO:0000313" key="2">
    <source>
        <dbReference type="Ensembl" id="ENSMODP00000012820.4"/>
    </source>
</evidence>
<dbReference type="STRING" id="13616.ENSMODP00000012820"/>
<comment type="similarity">
    <text evidence="1">Belongs to the cornifelin family.</text>
</comment>
<dbReference type="InterPro" id="IPR006461">
    <property type="entry name" value="PLAC_motif_containing"/>
</dbReference>
<reference evidence="2" key="2">
    <citation type="submission" date="2025-08" db="UniProtKB">
        <authorList>
            <consortium name="Ensembl"/>
        </authorList>
    </citation>
    <scope>IDENTIFICATION</scope>
</reference>
<dbReference type="FunCoup" id="F6WLD0">
    <property type="interactions" value="1"/>
</dbReference>
<reference evidence="2 3" key="1">
    <citation type="journal article" date="2007" name="Nature">
        <title>Genome of the marsupial Monodelphis domestica reveals innovation in non-coding sequences.</title>
        <authorList>
            <person name="Mikkelsen T.S."/>
            <person name="Wakefield M.J."/>
            <person name="Aken B."/>
            <person name="Amemiya C.T."/>
            <person name="Chang J.L."/>
            <person name="Duke S."/>
            <person name="Garber M."/>
            <person name="Gentles A.J."/>
            <person name="Goodstadt L."/>
            <person name="Heger A."/>
            <person name="Jurka J."/>
            <person name="Kamal M."/>
            <person name="Mauceli E."/>
            <person name="Searle S.M."/>
            <person name="Sharpe T."/>
            <person name="Baker M.L."/>
            <person name="Batzer M.A."/>
            <person name="Benos P.V."/>
            <person name="Belov K."/>
            <person name="Clamp M."/>
            <person name="Cook A."/>
            <person name="Cuff J."/>
            <person name="Das R."/>
            <person name="Davidow L."/>
            <person name="Deakin J.E."/>
            <person name="Fazzari M.J."/>
            <person name="Glass J.L."/>
            <person name="Grabherr M."/>
            <person name="Greally J.M."/>
            <person name="Gu W."/>
            <person name="Hore T.A."/>
            <person name="Huttley G.A."/>
            <person name="Kleber M."/>
            <person name="Jirtle R.L."/>
            <person name="Koina E."/>
            <person name="Lee J.T."/>
            <person name="Mahony S."/>
            <person name="Marra M.A."/>
            <person name="Miller R.D."/>
            <person name="Nicholls R.D."/>
            <person name="Oda M."/>
            <person name="Papenfuss A.T."/>
            <person name="Parra Z.E."/>
            <person name="Pollock D.D."/>
            <person name="Ray D.A."/>
            <person name="Schein J.E."/>
            <person name="Speed T.P."/>
            <person name="Thompson K."/>
            <person name="VandeBerg J.L."/>
            <person name="Wade C.M."/>
            <person name="Walker J.A."/>
            <person name="Waters P.D."/>
            <person name="Webber C."/>
            <person name="Weidman J.R."/>
            <person name="Xie X."/>
            <person name="Zody M.C."/>
            <person name="Baldwin J."/>
            <person name="Abdouelleil A."/>
            <person name="Abdulkadir J."/>
            <person name="Abebe A."/>
            <person name="Abera B."/>
            <person name="Abreu J."/>
            <person name="Acer S.C."/>
            <person name="Aftuck L."/>
            <person name="Alexander A."/>
            <person name="An P."/>
            <person name="Anderson E."/>
            <person name="Anderson S."/>
            <person name="Arachi H."/>
            <person name="Azer M."/>
            <person name="Bachantsang P."/>
            <person name="Barry A."/>
            <person name="Bayul T."/>
            <person name="Berlin A."/>
            <person name="Bessette D."/>
            <person name="Bloom T."/>
            <person name="Bloom T."/>
            <person name="Boguslavskiy L."/>
            <person name="Bonnet C."/>
            <person name="Boukhgalter B."/>
            <person name="Bourzgui I."/>
            <person name="Brown A."/>
            <person name="Cahill P."/>
            <person name="Channer S."/>
            <person name="Cheshatsang Y."/>
            <person name="Chuda L."/>
            <person name="Citroen M."/>
            <person name="Collymore A."/>
            <person name="Cooke P."/>
            <person name="Costello M."/>
            <person name="D'Aco K."/>
            <person name="Daza R."/>
            <person name="De Haan G."/>
            <person name="DeGray S."/>
            <person name="DeMaso C."/>
            <person name="Dhargay N."/>
            <person name="Dooley K."/>
            <person name="Dooley E."/>
            <person name="Doricent M."/>
            <person name="Dorje P."/>
            <person name="Dorjee K."/>
            <person name="Dupes A."/>
            <person name="Elong R."/>
            <person name="Falk J."/>
            <person name="Farina A."/>
            <person name="Faro S."/>
            <person name="Ferguson D."/>
            <person name="Fisher S."/>
            <person name="Foley C.D."/>
            <person name="Franke A."/>
            <person name="Friedrich D."/>
            <person name="Gadbois L."/>
            <person name="Gearin G."/>
            <person name="Gearin C.R."/>
            <person name="Giannoukos G."/>
            <person name="Goode T."/>
            <person name="Graham J."/>
            <person name="Grandbois E."/>
            <person name="Grewal S."/>
            <person name="Gyaltsen K."/>
            <person name="Hafez N."/>
            <person name="Hagos B."/>
            <person name="Hall J."/>
            <person name="Henson C."/>
            <person name="Hollinger A."/>
            <person name="Honan T."/>
            <person name="Huard M.D."/>
            <person name="Hughes L."/>
            <person name="Hurhula B."/>
            <person name="Husby M.E."/>
            <person name="Kamat A."/>
            <person name="Kanga B."/>
            <person name="Kashin S."/>
            <person name="Khazanovich D."/>
            <person name="Kisner P."/>
            <person name="Lance K."/>
            <person name="Lara M."/>
            <person name="Lee W."/>
            <person name="Lennon N."/>
            <person name="Letendre F."/>
            <person name="LeVine R."/>
            <person name="Lipovsky A."/>
            <person name="Liu X."/>
            <person name="Liu J."/>
            <person name="Liu S."/>
            <person name="Lokyitsang T."/>
            <person name="Lokyitsang Y."/>
            <person name="Lubonja R."/>
            <person name="Lui A."/>
            <person name="MacDonald P."/>
            <person name="Magnisalis V."/>
            <person name="Maru K."/>
            <person name="Matthews C."/>
            <person name="McCusker W."/>
            <person name="McDonough S."/>
            <person name="Mehta T."/>
            <person name="Meldrim J."/>
            <person name="Meneus L."/>
            <person name="Mihai O."/>
            <person name="Mihalev A."/>
            <person name="Mihova T."/>
            <person name="Mittelman R."/>
            <person name="Mlenga V."/>
            <person name="Montmayeur A."/>
            <person name="Mulrain L."/>
            <person name="Navidi A."/>
            <person name="Naylor J."/>
            <person name="Negash T."/>
            <person name="Nguyen T."/>
            <person name="Nguyen N."/>
            <person name="Nicol R."/>
            <person name="Norbu C."/>
            <person name="Norbu N."/>
            <person name="Novod N."/>
            <person name="O'Neill B."/>
            <person name="Osman S."/>
            <person name="Markiewicz E."/>
            <person name="Oyono O.L."/>
            <person name="Patti C."/>
            <person name="Phunkhang P."/>
            <person name="Pierre F."/>
            <person name="Priest M."/>
            <person name="Raghuraman S."/>
            <person name="Rege F."/>
            <person name="Reyes R."/>
            <person name="Rise C."/>
            <person name="Rogov P."/>
            <person name="Ross K."/>
            <person name="Ryan E."/>
            <person name="Settipalli S."/>
            <person name="Shea T."/>
            <person name="Sherpa N."/>
            <person name="Shi L."/>
            <person name="Shih D."/>
            <person name="Sparrow T."/>
            <person name="Spaulding J."/>
            <person name="Stalker J."/>
            <person name="Stange-Thomann N."/>
            <person name="Stavropoulos S."/>
            <person name="Stone C."/>
            <person name="Strader C."/>
            <person name="Tesfaye S."/>
            <person name="Thomson T."/>
            <person name="Thoulutsang Y."/>
            <person name="Thoulutsang D."/>
            <person name="Topham K."/>
            <person name="Topping I."/>
            <person name="Tsamla T."/>
            <person name="Vassiliev H."/>
            <person name="Vo A."/>
            <person name="Wangchuk T."/>
            <person name="Wangdi T."/>
            <person name="Weiand M."/>
            <person name="Wilkinson J."/>
            <person name="Wilson A."/>
            <person name="Yadav S."/>
            <person name="Young G."/>
            <person name="Yu Q."/>
            <person name="Zembek L."/>
            <person name="Zhong D."/>
            <person name="Zimmer A."/>
            <person name="Zwirko Z."/>
            <person name="Jaffe D.B."/>
            <person name="Alvarez P."/>
            <person name="Brockman W."/>
            <person name="Butler J."/>
            <person name="Chin C."/>
            <person name="Gnerre S."/>
            <person name="MacCallum I."/>
            <person name="Graves J.A."/>
            <person name="Ponting C.P."/>
            <person name="Breen M."/>
            <person name="Samollow P.B."/>
            <person name="Lander E.S."/>
            <person name="Lindblad-Toh K."/>
        </authorList>
    </citation>
    <scope>NUCLEOTIDE SEQUENCE [LARGE SCALE GENOMIC DNA]</scope>
</reference>
<dbReference type="Pfam" id="PF04749">
    <property type="entry name" value="PLAC8"/>
    <property type="match status" value="1"/>
</dbReference>
<dbReference type="HOGENOM" id="CLU_083147_3_0_1"/>
<gene>
    <name evidence="2" type="primary">PLAC8L1</name>
</gene>
<dbReference type="InParanoid" id="F6WLD0"/>
<protein>
    <submittedName>
        <fullName evidence="2">PLAC8 like 1</fullName>
    </submittedName>
</protein>
<dbReference type="OMA" id="FCWPLLP"/>
<dbReference type="Proteomes" id="UP000002280">
    <property type="component" value="Chromosome 1"/>
</dbReference>
<accession>F6WLD0</accession>
<proteinExistence type="inferred from homology"/>
<dbReference type="GeneTree" id="ENSGT00940000160864"/>
<dbReference type="eggNOG" id="ENOG502RU0B">
    <property type="taxonomic scope" value="Eukaryota"/>
</dbReference>
<keyword evidence="3" id="KW-1185">Reference proteome</keyword>
<dbReference type="NCBIfam" id="TIGR01571">
    <property type="entry name" value="A_thal_Cys_rich"/>
    <property type="match status" value="1"/>
</dbReference>
<dbReference type="AlphaFoldDB" id="F6WLD0"/>
<dbReference type="PANTHER" id="PTHR15907">
    <property type="entry name" value="DUF614 FAMILY PROTEIN-RELATED"/>
    <property type="match status" value="1"/>
</dbReference>